<reference evidence="4 5" key="1">
    <citation type="submission" date="2019-01" db="EMBL/GenBank/DDBJ databases">
        <authorList>
            <person name="Chen W.-M."/>
        </authorList>
    </citation>
    <scope>NUCLEOTIDE SEQUENCE [LARGE SCALE GENOMIC DNA]</scope>
    <source>
        <strain evidence="4 5">FSY-9</strain>
    </source>
</reference>
<keyword evidence="1" id="KW-0460">Magnesium</keyword>
<comment type="caution">
    <text evidence="4">The sequence shown here is derived from an EMBL/GenBank/DDBJ whole genome shotgun (WGS) entry which is preliminary data.</text>
</comment>
<gene>
    <name evidence="4" type="ORF">EOE18_13445</name>
</gene>
<dbReference type="AlphaFoldDB" id="A0A3S2USR0"/>
<sequence length="289" mass="31228">MGQPDGERHGRKTQSLNNAAEHHDSPKALGPNGPAGASKGLGWNNDRFVTISTTARNETKSPRNRRFCRTFYAALSRPLPILPQARHKGAMNQPSPPVILLAAGQSRRMGRDKRLLPIAGEALVRRSARLYLDLGLELLVVGRKGEAAPDSALAQALAGLPLRLLENPDPLTEQGTSACIGIAALTDISQGALLALADQPWLQAADITALIAAHRPHRITIPRHLGQRGNPVLLSPAALAALRDNGLPPRAYLDAHPDRIDWLDVDHKRYTDDLDTPDDLARWQGAATD</sequence>
<dbReference type="SUPFAM" id="SSF53448">
    <property type="entry name" value="Nucleotide-diphospho-sugar transferases"/>
    <property type="match status" value="1"/>
</dbReference>
<evidence type="ECO:0000256" key="2">
    <source>
        <dbReference type="SAM" id="MobiDB-lite"/>
    </source>
</evidence>
<dbReference type="Proteomes" id="UP000282837">
    <property type="component" value="Unassembled WGS sequence"/>
</dbReference>
<evidence type="ECO:0000259" key="3">
    <source>
        <dbReference type="Pfam" id="PF12804"/>
    </source>
</evidence>
<dbReference type="InterPro" id="IPR025877">
    <property type="entry name" value="MobA-like_NTP_Trfase"/>
</dbReference>
<feature type="region of interest" description="Disordered" evidence="2">
    <location>
        <begin position="1"/>
        <end position="43"/>
    </location>
</feature>
<keyword evidence="4" id="KW-0808">Transferase</keyword>
<proteinExistence type="predicted"/>
<evidence type="ECO:0000256" key="1">
    <source>
        <dbReference type="ARBA" id="ARBA00022842"/>
    </source>
</evidence>
<organism evidence="4 5">
    <name type="scientific">Novosphingobium umbonatum</name>
    <dbReference type="NCBI Taxonomy" id="1908524"/>
    <lineage>
        <taxon>Bacteria</taxon>
        <taxon>Pseudomonadati</taxon>
        <taxon>Pseudomonadota</taxon>
        <taxon>Alphaproteobacteria</taxon>
        <taxon>Sphingomonadales</taxon>
        <taxon>Sphingomonadaceae</taxon>
        <taxon>Novosphingobium</taxon>
    </lineage>
</organism>
<dbReference type="EMBL" id="SACO01000011">
    <property type="protein sequence ID" value="RVU03865.1"/>
    <property type="molecule type" value="Genomic_DNA"/>
</dbReference>
<dbReference type="Gene3D" id="3.90.550.10">
    <property type="entry name" value="Spore Coat Polysaccharide Biosynthesis Protein SpsA, Chain A"/>
    <property type="match status" value="1"/>
</dbReference>
<accession>A0A3S2USR0</accession>
<name>A0A3S2USR0_9SPHN</name>
<dbReference type="PANTHER" id="PTHR43777:SF1">
    <property type="entry name" value="MOLYBDENUM COFACTOR CYTIDYLYLTRANSFERASE"/>
    <property type="match status" value="1"/>
</dbReference>
<evidence type="ECO:0000313" key="4">
    <source>
        <dbReference type="EMBL" id="RVU03865.1"/>
    </source>
</evidence>
<dbReference type="PANTHER" id="PTHR43777">
    <property type="entry name" value="MOLYBDENUM COFACTOR CYTIDYLYLTRANSFERASE"/>
    <property type="match status" value="1"/>
</dbReference>
<dbReference type="InterPro" id="IPR029044">
    <property type="entry name" value="Nucleotide-diphossugar_trans"/>
</dbReference>
<dbReference type="Pfam" id="PF12804">
    <property type="entry name" value="NTP_transf_3"/>
    <property type="match status" value="1"/>
</dbReference>
<keyword evidence="5" id="KW-1185">Reference proteome</keyword>
<dbReference type="GO" id="GO:0016779">
    <property type="term" value="F:nucleotidyltransferase activity"/>
    <property type="evidence" value="ECO:0007669"/>
    <property type="project" value="UniProtKB-ARBA"/>
</dbReference>
<protein>
    <submittedName>
        <fullName evidence="4">Nucleotidyltransferase family protein</fullName>
    </submittedName>
</protein>
<dbReference type="OrthoDB" id="9779263at2"/>
<evidence type="ECO:0000313" key="5">
    <source>
        <dbReference type="Proteomes" id="UP000282837"/>
    </source>
</evidence>
<feature type="domain" description="MobA-like NTP transferase" evidence="3">
    <location>
        <begin position="98"/>
        <end position="244"/>
    </location>
</feature>
<dbReference type="CDD" id="cd04182">
    <property type="entry name" value="GT_2_like_f"/>
    <property type="match status" value="1"/>
</dbReference>